<name>A0A0D6JNZ7_9EURY</name>
<proteinExistence type="predicted"/>
<dbReference type="SUPFAM" id="SSF52540">
    <property type="entry name" value="P-loop containing nucleoside triphosphate hydrolases"/>
    <property type="match status" value="1"/>
</dbReference>
<reference evidence="3" key="1">
    <citation type="submission" date="2015-03" db="EMBL/GenBank/DDBJ databases">
        <authorList>
            <person name="Urmite Genomes"/>
        </authorList>
    </citation>
    <scope>NUCLEOTIDE SEQUENCE [LARGE SCALE GENOMIC DNA]</scope>
    <source>
        <strain evidence="3">Arc-Hr</strain>
    </source>
</reference>
<evidence type="ECO:0000313" key="2">
    <source>
        <dbReference type="EMBL" id="CQR49647.1"/>
    </source>
</evidence>
<evidence type="ECO:0000313" key="3">
    <source>
        <dbReference type="Proteomes" id="UP000198902"/>
    </source>
</evidence>
<dbReference type="OrthoDB" id="291190at2157"/>
<dbReference type="Proteomes" id="UP000198902">
    <property type="component" value="Unassembled WGS sequence"/>
</dbReference>
<organism evidence="2 3">
    <name type="scientific">Haloferax massiliensis</name>
    <dbReference type="NCBI Taxonomy" id="1476858"/>
    <lineage>
        <taxon>Archaea</taxon>
        <taxon>Methanobacteriati</taxon>
        <taxon>Methanobacteriota</taxon>
        <taxon>Stenosarchaea group</taxon>
        <taxon>Halobacteria</taxon>
        <taxon>Halobacteriales</taxon>
        <taxon>Haloferacaceae</taxon>
        <taxon>Haloferax</taxon>
    </lineage>
</organism>
<dbReference type="InterPro" id="IPR027417">
    <property type="entry name" value="P-loop_NTPase"/>
</dbReference>
<feature type="region of interest" description="Disordered" evidence="1">
    <location>
        <begin position="385"/>
        <end position="413"/>
    </location>
</feature>
<gene>
    <name evidence="2" type="ORF">BN996_01114</name>
</gene>
<dbReference type="EMBL" id="CSTE01000002">
    <property type="protein sequence ID" value="CQR49647.1"/>
    <property type="molecule type" value="Genomic_DNA"/>
</dbReference>
<keyword evidence="3" id="KW-1185">Reference proteome</keyword>
<protein>
    <submittedName>
        <fullName evidence="2">Uncharacterized protein</fullName>
    </submittedName>
</protein>
<dbReference type="AlphaFoldDB" id="A0A0D6JNZ7"/>
<sequence>MTSSNRLALSRPLEETETPVVELVATTRREEARSAMAVVAALRDRDVPVRDIAVVVRDLDAYEPPFFRAAIQYGIAPVFWTQLYVTRTRPYALIESVCDALDAEELDSDALLRPLEHRWAPVETTTDEWPVEPAALDRVRRALPGGSRTLEEWTEVLEASGADPRVLTFADWLDTAPDPSPETVRSVLSDVVEGYAEHGLPVTKEADSPALLDTETDARAVVRVRTLVQQLRHKFDDRLDEGAVERSWGDVAELANVIATQRPGRREHSNARALDVLEANDVWALDVPFVVAVGLTADDWPRVTDSMVPPEFQETVLRGDGDVGKLAPRPSWVNGRDRDQFLDMLGAAGEAVIVTRHTQTVDGNEVYPSPFLDRIDARRINESDRQRLVSEERELPPEIRRLLPPQAEVSDGE</sequence>
<feature type="compositionally biased region" description="Basic and acidic residues" evidence="1">
    <location>
        <begin position="385"/>
        <end position="401"/>
    </location>
</feature>
<accession>A0A0D6JNZ7</accession>
<evidence type="ECO:0000256" key="1">
    <source>
        <dbReference type="SAM" id="MobiDB-lite"/>
    </source>
</evidence>